<organism evidence="2 3">
    <name type="scientific">Brucella rhizosphaerae</name>
    <dbReference type="NCBI Taxonomy" id="571254"/>
    <lineage>
        <taxon>Bacteria</taxon>
        <taxon>Pseudomonadati</taxon>
        <taxon>Pseudomonadota</taxon>
        <taxon>Alphaproteobacteria</taxon>
        <taxon>Hyphomicrobiales</taxon>
        <taxon>Brucellaceae</taxon>
        <taxon>Brucella/Ochrobactrum group</taxon>
        <taxon>Brucella</taxon>
    </lineage>
</organism>
<feature type="region of interest" description="Disordered" evidence="1">
    <location>
        <begin position="1"/>
        <end position="35"/>
    </location>
</feature>
<dbReference type="EMBL" id="NNRK01000020">
    <property type="protein sequence ID" value="OYR17276.1"/>
    <property type="molecule type" value="Genomic_DNA"/>
</dbReference>
<proteinExistence type="predicted"/>
<evidence type="ECO:0000256" key="1">
    <source>
        <dbReference type="SAM" id="MobiDB-lite"/>
    </source>
</evidence>
<comment type="caution">
    <text evidence="2">The sequence shown here is derived from an EMBL/GenBank/DDBJ whole genome shotgun (WGS) entry which is preliminary data.</text>
</comment>
<accession>A0A256FRE0</accession>
<feature type="compositionally biased region" description="Basic residues" evidence="1">
    <location>
        <begin position="72"/>
        <end position="102"/>
    </location>
</feature>
<dbReference type="AlphaFoldDB" id="A0A256FRE0"/>
<sequence>MKGYSWSSPRDSSSRSSKPTGRRGPRPGRAIRGDGAWEVVRSVQVPDRQALHRWAGHGWQARNRCQSCRSGRSGRPKDRRKAAHSFRCRSIRSAVRHHRNVRCRPQPASSRRHASSDPALRSSAPHARRSPSS</sequence>
<name>A0A256FRE0_9HYPH</name>
<keyword evidence="3" id="KW-1185">Reference proteome</keyword>
<protein>
    <submittedName>
        <fullName evidence="2">Uncharacterized protein</fullName>
    </submittedName>
</protein>
<evidence type="ECO:0000313" key="3">
    <source>
        <dbReference type="Proteomes" id="UP000216345"/>
    </source>
</evidence>
<feature type="compositionally biased region" description="Low complexity" evidence="1">
    <location>
        <begin position="62"/>
        <end position="71"/>
    </location>
</feature>
<reference evidence="2 3" key="1">
    <citation type="submission" date="2017-07" db="EMBL/GenBank/DDBJ databases">
        <title>Phylogenetic study on the rhizospheric bacterium Ochrobactrum sp. A44.</title>
        <authorList>
            <person name="Krzyzanowska D.M."/>
            <person name="Ossowicki A."/>
            <person name="Rajewska M."/>
            <person name="Maciag T."/>
            <person name="Kaczynski Z."/>
            <person name="Czerwicka M."/>
            <person name="Jafra S."/>
        </authorList>
    </citation>
    <scope>NUCLEOTIDE SEQUENCE [LARGE SCALE GENOMIC DNA]</scope>
    <source>
        <strain evidence="2 3">PR17</strain>
    </source>
</reference>
<feature type="region of interest" description="Disordered" evidence="1">
    <location>
        <begin position="56"/>
        <end position="133"/>
    </location>
</feature>
<feature type="compositionally biased region" description="Low complexity" evidence="1">
    <location>
        <begin position="1"/>
        <end position="19"/>
    </location>
</feature>
<evidence type="ECO:0000313" key="2">
    <source>
        <dbReference type="EMBL" id="OYR17276.1"/>
    </source>
</evidence>
<dbReference type="Proteomes" id="UP000216345">
    <property type="component" value="Unassembled WGS sequence"/>
</dbReference>
<gene>
    <name evidence="2" type="ORF">CEV32_3954</name>
</gene>